<evidence type="ECO:0000256" key="2">
    <source>
        <dbReference type="ARBA" id="ARBA00022552"/>
    </source>
</evidence>
<organism evidence="10 11">
    <name type="scientific">Armillaria solidipes</name>
    <dbReference type="NCBI Taxonomy" id="1076256"/>
    <lineage>
        <taxon>Eukaryota</taxon>
        <taxon>Fungi</taxon>
        <taxon>Dikarya</taxon>
        <taxon>Basidiomycota</taxon>
        <taxon>Agaricomycotina</taxon>
        <taxon>Agaricomycetes</taxon>
        <taxon>Agaricomycetidae</taxon>
        <taxon>Agaricales</taxon>
        <taxon>Marasmiineae</taxon>
        <taxon>Physalacriaceae</taxon>
        <taxon>Armillaria</taxon>
    </lineage>
</organism>
<evidence type="ECO:0000313" key="11">
    <source>
        <dbReference type="Proteomes" id="UP000218334"/>
    </source>
</evidence>
<dbReference type="AlphaFoldDB" id="A0A2H3BPR6"/>
<dbReference type="InterPro" id="IPR019775">
    <property type="entry name" value="WD40_repeat_CS"/>
</dbReference>
<comment type="subcellular location">
    <subcellularLocation>
        <location evidence="6">Nucleus</location>
        <location evidence="6">Nucleolus</location>
    </subcellularLocation>
    <subcellularLocation>
        <location evidence="6">Nucleus</location>
        <location evidence="6">Nucleoplasm</location>
    </subcellularLocation>
</comment>
<feature type="repeat" description="WD" evidence="7">
    <location>
        <begin position="263"/>
        <end position="305"/>
    </location>
</feature>
<dbReference type="PRINTS" id="PR00320">
    <property type="entry name" value="GPROTEINBRPT"/>
</dbReference>
<dbReference type="Pfam" id="PF00400">
    <property type="entry name" value="WD40"/>
    <property type="match status" value="4"/>
</dbReference>
<feature type="compositionally biased region" description="Basic residues" evidence="8">
    <location>
        <begin position="242"/>
        <end position="259"/>
    </location>
</feature>
<proteinExistence type="inferred from homology"/>
<dbReference type="Gene3D" id="2.130.10.10">
    <property type="entry name" value="YVTN repeat-like/Quinoprotein amine dehydrogenase"/>
    <property type="match status" value="1"/>
</dbReference>
<evidence type="ECO:0000256" key="1">
    <source>
        <dbReference type="ARBA" id="ARBA00022517"/>
    </source>
</evidence>
<evidence type="ECO:0000256" key="6">
    <source>
        <dbReference type="HAMAP-Rule" id="MF_03029"/>
    </source>
</evidence>
<dbReference type="SUPFAM" id="SSF50978">
    <property type="entry name" value="WD40 repeat-like"/>
    <property type="match status" value="1"/>
</dbReference>
<comment type="function">
    <text evidence="6">Component of the NOP7 complex, which is required for maturation of the 25S and 5.8S ribosomal RNAs and formation of the 60S ribosome.</text>
</comment>
<dbReference type="SMART" id="SM00320">
    <property type="entry name" value="WD40"/>
    <property type="match status" value="6"/>
</dbReference>
<feature type="repeat" description="WD" evidence="7">
    <location>
        <begin position="192"/>
        <end position="224"/>
    </location>
</feature>
<dbReference type="PANTHER" id="PTHR19855">
    <property type="entry name" value="WD40 REPEAT PROTEIN 12, 37"/>
    <property type="match status" value="1"/>
</dbReference>
<dbReference type="Proteomes" id="UP000218334">
    <property type="component" value="Unassembled WGS sequence"/>
</dbReference>
<accession>A0A2H3BPR6</accession>
<keyword evidence="1 6" id="KW-0690">Ribosome biogenesis</keyword>
<evidence type="ECO:0000256" key="3">
    <source>
        <dbReference type="ARBA" id="ARBA00022574"/>
    </source>
</evidence>
<sequence length="433" mass="46733">MASSSSSGPSVPVVFTTQTPYPLPTQKFMIPATWKRFQLSQLINKALSLSTPVPFDFLVKKEVLASSLGEWCTENGVAEEETLEIEYIESLLPPQKMSDQPHEDWVSSVSCELQGYFLTGSYDGVVRAFDYSQKLDTACSIHSAPISSICVVPANADDDSHLVASASHDLTAQLTRITLGAEKSRSQSLATLHLHTLPLASIASNATGSHLLTASWDGLVGLWDTKIPTSDEVPEETVDHERKKRRKLDASAKPKRKAPRAVLKSHTLRVSRALFSDNDSKTAYSCGFDSTVRIWDIENEICTQTITASEKPFLDMIITSDGNTALAASTDRTVSLYDLRAGVVSGTGSLMHPATPSCVAKASSSLHQIVSGAYDGVVRLWDLRSTKGALSSFKAWEGKKKVLAVDWKRGLVGVGGEGGLEVWKAGEDGSKSG</sequence>
<protein>
    <recommendedName>
        <fullName evidence="6">Ribosome biogenesis protein YTM1</fullName>
    </recommendedName>
</protein>
<dbReference type="PANTHER" id="PTHR19855:SF11">
    <property type="entry name" value="RIBOSOME BIOGENESIS PROTEIN WDR12"/>
    <property type="match status" value="1"/>
</dbReference>
<keyword evidence="4" id="KW-0677">Repeat</keyword>
<dbReference type="InterPro" id="IPR020472">
    <property type="entry name" value="WD40_PAC1"/>
</dbReference>
<dbReference type="GO" id="GO:0005654">
    <property type="term" value="C:nucleoplasm"/>
    <property type="evidence" value="ECO:0007669"/>
    <property type="project" value="UniProtKB-SubCell"/>
</dbReference>
<evidence type="ECO:0000259" key="9">
    <source>
        <dbReference type="Pfam" id="PF08154"/>
    </source>
</evidence>
<dbReference type="InterPro" id="IPR015943">
    <property type="entry name" value="WD40/YVTN_repeat-like_dom_sf"/>
</dbReference>
<dbReference type="InterPro" id="IPR028599">
    <property type="entry name" value="WDR12/Ytm1"/>
</dbReference>
<dbReference type="PROSITE" id="PS00678">
    <property type="entry name" value="WD_REPEATS_1"/>
    <property type="match status" value="2"/>
</dbReference>
<dbReference type="GO" id="GO:0000466">
    <property type="term" value="P:maturation of 5.8S rRNA from tricistronic rRNA transcript (SSU-rRNA, 5.8S rRNA, LSU-rRNA)"/>
    <property type="evidence" value="ECO:0007669"/>
    <property type="project" value="UniProtKB-UniRule"/>
</dbReference>
<dbReference type="Pfam" id="PF08154">
    <property type="entry name" value="NLE"/>
    <property type="match status" value="1"/>
</dbReference>
<keyword evidence="2 6" id="KW-0698">rRNA processing</keyword>
<evidence type="ECO:0000256" key="5">
    <source>
        <dbReference type="ARBA" id="ARBA00023242"/>
    </source>
</evidence>
<gene>
    <name evidence="6" type="primary">YTM1</name>
    <name evidence="10" type="ORF">ARMSODRAFT_987886</name>
</gene>
<feature type="region of interest" description="Disordered" evidence="8">
    <location>
        <begin position="231"/>
        <end position="262"/>
    </location>
</feature>
<feature type="domain" description="NLE" evidence="9">
    <location>
        <begin position="11"/>
        <end position="71"/>
    </location>
</feature>
<dbReference type="InterPro" id="IPR001680">
    <property type="entry name" value="WD40_rpt"/>
</dbReference>
<keyword evidence="5 6" id="KW-0539">Nucleus</keyword>
<evidence type="ECO:0000256" key="7">
    <source>
        <dbReference type="PROSITE-ProRule" id="PRU00221"/>
    </source>
</evidence>
<evidence type="ECO:0000256" key="4">
    <source>
        <dbReference type="ARBA" id="ARBA00022737"/>
    </source>
</evidence>
<reference evidence="11" key="1">
    <citation type="journal article" date="2017" name="Nat. Ecol. Evol.">
        <title>Genome expansion and lineage-specific genetic innovations in the forest pathogenic fungi Armillaria.</title>
        <authorList>
            <person name="Sipos G."/>
            <person name="Prasanna A.N."/>
            <person name="Walter M.C."/>
            <person name="O'Connor E."/>
            <person name="Balint B."/>
            <person name="Krizsan K."/>
            <person name="Kiss B."/>
            <person name="Hess J."/>
            <person name="Varga T."/>
            <person name="Slot J."/>
            <person name="Riley R."/>
            <person name="Boka B."/>
            <person name="Rigling D."/>
            <person name="Barry K."/>
            <person name="Lee J."/>
            <person name="Mihaltcheva S."/>
            <person name="LaButti K."/>
            <person name="Lipzen A."/>
            <person name="Waldron R."/>
            <person name="Moloney N.M."/>
            <person name="Sperisen C."/>
            <person name="Kredics L."/>
            <person name="Vagvoelgyi C."/>
            <person name="Patrignani A."/>
            <person name="Fitzpatrick D."/>
            <person name="Nagy I."/>
            <person name="Doyle S."/>
            <person name="Anderson J.B."/>
            <person name="Grigoriev I.V."/>
            <person name="Gueldener U."/>
            <person name="Muensterkoetter M."/>
            <person name="Nagy L.G."/>
        </authorList>
    </citation>
    <scope>NUCLEOTIDE SEQUENCE [LARGE SCALE GENOMIC DNA]</scope>
    <source>
        <strain evidence="11">28-4</strain>
    </source>
</reference>
<dbReference type="GO" id="GO:0030687">
    <property type="term" value="C:preribosome, large subunit precursor"/>
    <property type="evidence" value="ECO:0007669"/>
    <property type="project" value="UniProtKB-UniRule"/>
</dbReference>
<comment type="subunit">
    <text evidence="6">Component of the NOP7 complex, composed of ERB1, NOP7 and YTM1. Within the NOP7 complex ERB1 appears to interact directly with NOP7 and YTM1. The NOP7 complex also associates with the 66S pre-ribosome.</text>
</comment>
<dbReference type="STRING" id="1076256.A0A2H3BPR6"/>
<dbReference type="GO" id="GO:0005730">
    <property type="term" value="C:nucleolus"/>
    <property type="evidence" value="ECO:0007669"/>
    <property type="project" value="UniProtKB-SubCell"/>
</dbReference>
<dbReference type="EMBL" id="KZ293425">
    <property type="protein sequence ID" value="PBK70924.1"/>
    <property type="molecule type" value="Genomic_DNA"/>
</dbReference>
<dbReference type="GO" id="GO:0043021">
    <property type="term" value="F:ribonucleoprotein complex binding"/>
    <property type="evidence" value="ECO:0007669"/>
    <property type="project" value="UniProtKB-UniRule"/>
</dbReference>
<dbReference type="PROSITE" id="PS50082">
    <property type="entry name" value="WD_REPEATS_2"/>
    <property type="match status" value="3"/>
</dbReference>
<evidence type="ECO:0000256" key="8">
    <source>
        <dbReference type="SAM" id="MobiDB-lite"/>
    </source>
</evidence>
<evidence type="ECO:0000313" key="10">
    <source>
        <dbReference type="EMBL" id="PBK70924.1"/>
    </source>
</evidence>
<dbReference type="GO" id="GO:0000463">
    <property type="term" value="P:maturation of LSU-rRNA from tricistronic rRNA transcript (SSU-rRNA, 5.8S rRNA, LSU-rRNA)"/>
    <property type="evidence" value="ECO:0007669"/>
    <property type="project" value="UniProtKB-UniRule"/>
</dbReference>
<dbReference type="InterPro" id="IPR036322">
    <property type="entry name" value="WD40_repeat_dom_sf"/>
</dbReference>
<keyword evidence="3 7" id="KW-0853">WD repeat</keyword>
<comment type="similarity">
    <text evidence="6">Belongs to the WD repeat WDR12/YTM1 family.</text>
</comment>
<feature type="repeat" description="WD" evidence="7">
    <location>
        <begin position="369"/>
        <end position="391"/>
    </location>
</feature>
<dbReference type="InterPro" id="IPR012972">
    <property type="entry name" value="NLE"/>
</dbReference>
<keyword evidence="11" id="KW-1185">Reference proteome</keyword>
<dbReference type="PROSITE" id="PS50294">
    <property type="entry name" value="WD_REPEATS_REGION"/>
    <property type="match status" value="2"/>
</dbReference>
<dbReference type="HAMAP" id="MF_03029">
    <property type="entry name" value="WDR12"/>
    <property type="match status" value="1"/>
</dbReference>
<name>A0A2H3BPR6_9AGAR</name>